<accession>A0A0R2BQZ5</accession>
<proteinExistence type="predicted"/>
<dbReference type="Proteomes" id="UP000051576">
    <property type="component" value="Unassembled WGS sequence"/>
</dbReference>
<dbReference type="EMBL" id="AYYX01000162">
    <property type="protein sequence ID" value="KRM81885.1"/>
    <property type="molecule type" value="Genomic_DNA"/>
</dbReference>
<dbReference type="OrthoDB" id="9781678at2"/>
<dbReference type="PATRIC" id="fig|1133569.4.peg.573"/>
<organism evidence="2 3">
    <name type="scientific">Liquorilactobacillus vini DSM 20605</name>
    <dbReference type="NCBI Taxonomy" id="1133569"/>
    <lineage>
        <taxon>Bacteria</taxon>
        <taxon>Bacillati</taxon>
        <taxon>Bacillota</taxon>
        <taxon>Bacilli</taxon>
        <taxon>Lactobacillales</taxon>
        <taxon>Lactobacillaceae</taxon>
        <taxon>Liquorilactobacillus</taxon>
    </lineage>
</organism>
<sequence>MFETGETIISFITTYREIYAALFDKPGLSQENRGAIRKLRHRGKPHTNKGYIEKPGKIPITNTIHERPETANKRTELGH</sequence>
<feature type="compositionally biased region" description="Basic residues" evidence="1">
    <location>
        <begin position="37"/>
        <end position="47"/>
    </location>
</feature>
<name>A0A0R2BQZ5_9LACO</name>
<reference evidence="2 3" key="1">
    <citation type="journal article" date="2015" name="Genome Announc.">
        <title>Expanding the biotechnology potential of lactobacilli through comparative genomics of 213 strains and associated genera.</title>
        <authorList>
            <person name="Sun Z."/>
            <person name="Harris H.M."/>
            <person name="McCann A."/>
            <person name="Guo C."/>
            <person name="Argimon S."/>
            <person name="Zhang W."/>
            <person name="Yang X."/>
            <person name="Jeffery I.B."/>
            <person name="Cooney J.C."/>
            <person name="Kagawa T.F."/>
            <person name="Liu W."/>
            <person name="Song Y."/>
            <person name="Salvetti E."/>
            <person name="Wrobel A."/>
            <person name="Rasinkangas P."/>
            <person name="Parkhill J."/>
            <person name="Rea M.C."/>
            <person name="O'Sullivan O."/>
            <person name="Ritari J."/>
            <person name="Douillard F.P."/>
            <person name="Paul Ross R."/>
            <person name="Yang R."/>
            <person name="Briner A.E."/>
            <person name="Felis G.E."/>
            <person name="de Vos W.M."/>
            <person name="Barrangou R."/>
            <person name="Klaenhammer T.R."/>
            <person name="Caufield P.W."/>
            <person name="Cui Y."/>
            <person name="Zhang H."/>
            <person name="O'Toole P.W."/>
        </authorList>
    </citation>
    <scope>NUCLEOTIDE SEQUENCE [LARGE SCALE GENOMIC DNA]</scope>
    <source>
        <strain evidence="2 3">DSM 20605</strain>
    </source>
</reference>
<keyword evidence="3" id="KW-1185">Reference proteome</keyword>
<feature type="compositionally biased region" description="Basic and acidic residues" evidence="1">
    <location>
        <begin position="64"/>
        <end position="79"/>
    </location>
</feature>
<gene>
    <name evidence="2" type="ORF">FD21_GL000537</name>
</gene>
<protein>
    <submittedName>
        <fullName evidence="2">Uncharacterized protein</fullName>
    </submittedName>
</protein>
<dbReference type="RefSeq" id="WP_010580049.1">
    <property type="nucleotide sequence ID" value="NZ_AHYZ01000056.1"/>
</dbReference>
<comment type="caution">
    <text evidence="2">The sequence shown here is derived from an EMBL/GenBank/DDBJ whole genome shotgun (WGS) entry which is preliminary data.</text>
</comment>
<dbReference type="AlphaFoldDB" id="A0A0R2BQZ5"/>
<evidence type="ECO:0000256" key="1">
    <source>
        <dbReference type="SAM" id="MobiDB-lite"/>
    </source>
</evidence>
<dbReference type="eggNOG" id="COG2826">
    <property type="taxonomic scope" value="Bacteria"/>
</dbReference>
<evidence type="ECO:0000313" key="3">
    <source>
        <dbReference type="Proteomes" id="UP000051576"/>
    </source>
</evidence>
<feature type="region of interest" description="Disordered" evidence="1">
    <location>
        <begin position="37"/>
        <end position="79"/>
    </location>
</feature>
<evidence type="ECO:0000313" key="2">
    <source>
        <dbReference type="EMBL" id="KRM81885.1"/>
    </source>
</evidence>